<keyword evidence="5" id="KW-1185">Reference proteome</keyword>
<dbReference type="SUPFAM" id="SSF52540">
    <property type="entry name" value="P-loop containing nucleoside triphosphate hydrolases"/>
    <property type="match status" value="1"/>
</dbReference>
<dbReference type="InterPro" id="IPR027417">
    <property type="entry name" value="P-loop_NTPase"/>
</dbReference>
<accession>A0AA51RUG1</accession>
<protein>
    <recommendedName>
        <fullName evidence="1">DNA-directed DNA polymerase</fullName>
        <ecNumber evidence="1">2.7.7.7</ecNumber>
    </recommendedName>
</protein>
<proteinExistence type="predicted"/>
<dbReference type="PANTHER" id="PTHR11669:SF8">
    <property type="entry name" value="DNA POLYMERASE III SUBUNIT DELTA"/>
    <property type="match status" value="1"/>
</dbReference>
<dbReference type="Pfam" id="PF13177">
    <property type="entry name" value="DNA_pol3_delta2"/>
    <property type="match status" value="1"/>
</dbReference>
<evidence type="ECO:0000313" key="4">
    <source>
        <dbReference type="EMBL" id="WMS87725.1"/>
    </source>
</evidence>
<gene>
    <name evidence="4" type="ORF">Q9312_02090</name>
</gene>
<evidence type="ECO:0000313" key="5">
    <source>
        <dbReference type="Proteomes" id="UP001239782"/>
    </source>
</evidence>
<dbReference type="RefSeq" id="WP_309202870.1">
    <property type="nucleotide sequence ID" value="NZ_CP133548.1"/>
</dbReference>
<reference evidence="4 5" key="1">
    <citation type="submission" date="2023-08" db="EMBL/GenBank/DDBJ databases">
        <title>Pleionea litopenaei sp. nov., isolated from stomach of juvenile Litopenaeus vannamei.</title>
        <authorList>
            <person name="Rho A.M."/>
            <person name="Hwang C.Y."/>
        </authorList>
    </citation>
    <scope>NUCLEOTIDE SEQUENCE [LARGE SCALE GENOMIC DNA]</scope>
    <source>
        <strain evidence="4 5">HL-JVS1</strain>
    </source>
</reference>
<dbReference type="EMBL" id="CP133548">
    <property type="protein sequence ID" value="WMS87725.1"/>
    <property type="molecule type" value="Genomic_DNA"/>
</dbReference>
<dbReference type="GO" id="GO:0009360">
    <property type="term" value="C:DNA polymerase III complex"/>
    <property type="evidence" value="ECO:0007669"/>
    <property type="project" value="TreeGrafter"/>
</dbReference>
<evidence type="ECO:0000256" key="1">
    <source>
        <dbReference type="ARBA" id="ARBA00012417"/>
    </source>
</evidence>
<dbReference type="PANTHER" id="PTHR11669">
    <property type="entry name" value="REPLICATION FACTOR C / DNA POLYMERASE III GAMMA-TAU SUBUNIT"/>
    <property type="match status" value="1"/>
</dbReference>
<evidence type="ECO:0000256" key="3">
    <source>
        <dbReference type="ARBA" id="ARBA00049244"/>
    </source>
</evidence>
<keyword evidence="2" id="KW-0808">Transferase</keyword>
<sequence>MYVWQEEAFNSLVKARQSQRLPHALLLTSKAGYGADTWLHEASQWVLCAAPTAKGACHSCRSCQLFVAQNHPDYYWIETAEDKKQISISQIRELSSNLTETAAVSTWRLAVIFQAEKMTIAGYNALLKTLEEPGDDVLLMLYTAERNSLPATIISRCQHLHLDNDDVNVSRQWLTQECPEASPDELNLALALTHNAPLAAKAMLEAGEIEAYKQAIQVLVDVGLSKRPFWEAQHSGIDDQSFLQSWEFLCSQVIKLRQNAPVSVPALQNLIGSLAELANVQLLFKLRDEILFQLKQLKEGVSLNLNMQTDALAKQWQQAFQIRR</sequence>
<dbReference type="GO" id="GO:0003887">
    <property type="term" value="F:DNA-directed DNA polymerase activity"/>
    <property type="evidence" value="ECO:0007669"/>
    <property type="project" value="UniProtKB-KW"/>
</dbReference>
<dbReference type="Gene3D" id="3.40.50.300">
    <property type="entry name" value="P-loop containing nucleotide triphosphate hydrolases"/>
    <property type="match status" value="1"/>
</dbReference>
<comment type="catalytic activity">
    <reaction evidence="3">
        <text>DNA(n) + a 2'-deoxyribonucleoside 5'-triphosphate = DNA(n+1) + diphosphate</text>
        <dbReference type="Rhea" id="RHEA:22508"/>
        <dbReference type="Rhea" id="RHEA-COMP:17339"/>
        <dbReference type="Rhea" id="RHEA-COMP:17340"/>
        <dbReference type="ChEBI" id="CHEBI:33019"/>
        <dbReference type="ChEBI" id="CHEBI:61560"/>
        <dbReference type="ChEBI" id="CHEBI:173112"/>
        <dbReference type="EC" id="2.7.7.7"/>
    </reaction>
</comment>
<evidence type="ECO:0000256" key="2">
    <source>
        <dbReference type="ARBA" id="ARBA00022932"/>
    </source>
</evidence>
<name>A0AA51RUG1_9GAMM</name>
<keyword evidence="2" id="KW-0548">Nucleotidyltransferase</keyword>
<organism evidence="4 5">
    <name type="scientific">Pleionea litopenaei</name>
    <dbReference type="NCBI Taxonomy" id="3070815"/>
    <lineage>
        <taxon>Bacteria</taxon>
        <taxon>Pseudomonadati</taxon>
        <taxon>Pseudomonadota</taxon>
        <taxon>Gammaproteobacteria</taxon>
        <taxon>Oceanospirillales</taxon>
        <taxon>Pleioneaceae</taxon>
        <taxon>Pleionea</taxon>
    </lineage>
</organism>
<dbReference type="KEGG" id="plei:Q9312_02090"/>
<dbReference type="AlphaFoldDB" id="A0AA51RUG1"/>
<keyword evidence="2" id="KW-0239">DNA-directed DNA polymerase</keyword>
<dbReference type="GO" id="GO:0006261">
    <property type="term" value="P:DNA-templated DNA replication"/>
    <property type="evidence" value="ECO:0007669"/>
    <property type="project" value="TreeGrafter"/>
</dbReference>
<dbReference type="EC" id="2.7.7.7" evidence="1"/>
<dbReference type="InterPro" id="IPR050238">
    <property type="entry name" value="DNA_Rep/Repair_Clamp_Loader"/>
</dbReference>
<dbReference type="Proteomes" id="UP001239782">
    <property type="component" value="Chromosome"/>
</dbReference>